<feature type="transmembrane region" description="Helical" evidence="13">
    <location>
        <begin position="12"/>
        <end position="32"/>
    </location>
</feature>
<evidence type="ECO:0000256" key="1">
    <source>
        <dbReference type="ARBA" id="ARBA00001947"/>
    </source>
</evidence>
<dbReference type="InterPro" id="IPR044537">
    <property type="entry name" value="Rip2-like"/>
</dbReference>
<protein>
    <submittedName>
        <fullName evidence="15">Zn-dependent protease (Includes SpoIVFB)</fullName>
    </submittedName>
</protein>
<keyword evidence="10 13" id="KW-1133">Transmembrane helix</keyword>
<dbReference type="GO" id="GO:0046872">
    <property type="term" value="F:metal ion binding"/>
    <property type="evidence" value="ECO:0007669"/>
    <property type="project" value="UniProtKB-KW"/>
</dbReference>
<evidence type="ECO:0000256" key="3">
    <source>
        <dbReference type="ARBA" id="ARBA00007931"/>
    </source>
</evidence>
<gene>
    <name evidence="15" type="ORF">SAMN02745887_03250</name>
</gene>
<dbReference type="GO" id="GO:0005886">
    <property type="term" value="C:plasma membrane"/>
    <property type="evidence" value="ECO:0007669"/>
    <property type="project" value="UniProtKB-SubCell"/>
</dbReference>
<dbReference type="CDD" id="cd06158">
    <property type="entry name" value="S2P-M50_like_1"/>
    <property type="match status" value="1"/>
</dbReference>
<dbReference type="InterPro" id="IPR052348">
    <property type="entry name" value="Metallopeptidase_M50B"/>
</dbReference>
<feature type="transmembrane region" description="Helical" evidence="13">
    <location>
        <begin position="94"/>
        <end position="119"/>
    </location>
</feature>
<dbReference type="OrthoDB" id="9800627at2"/>
<dbReference type="AlphaFoldDB" id="A0A1K2HQC8"/>
<keyword evidence="9" id="KW-0862">Zinc</keyword>
<evidence type="ECO:0000256" key="11">
    <source>
        <dbReference type="ARBA" id="ARBA00023049"/>
    </source>
</evidence>
<keyword evidence="16" id="KW-1185">Reference proteome</keyword>
<keyword evidence="6 13" id="KW-0812">Transmembrane</keyword>
<evidence type="ECO:0000256" key="7">
    <source>
        <dbReference type="ARBA" id="ARBA00022723"/>
    </source>
</evidence>
<dbReference type="PANTHER" id="PTHR35864">
    <property type="entry name" value="ZINC METALLOPROTEASE MJ0611-RELATED"/>
    <property type="match status" value="1"/>
</dbReference>
<evidence type="ECO:0000256" key="10">
    <source>
        <dbReference type="ARBA" id="ARBA00022989"/>
    </source>
</evidence>
<reference evidence="15 16" key="1">
    <citation type="submission" date="2016-11" db="EMBL/GenBank/DDBJ databases">
        <authorList>
            <person name="Jaros S."/>
            <person name="Januszkiewicz K."/>
            <person name="Wedrychowicz H."/>
        </authorList>
    </citation>
    <scope>NUCLEOTIDE SEQUENCE [LARGE SCALE GENOMIC DNA]</scope>
    <source>
        <strain evidence="15 16">DSM 18899</strain>
    </source>
</reference>
<evidence type="ECO:0000256" key="12">
    <source>
        <dbReference type="ARBA" id="ARBA00023136"/>
    </source>
</evidence>
<proteinExistence type="inferred from homology"/>
<comment type="cofactor">
    <cofactor evidence="1">
        <name>Zn(2+)</name>
        <dbReference type="ChEBI" id="CHEBI:29105"/>
    </cofactor>
</comment>
<comment type="similarity">
    <text evidence="3">Belongs to the peptidase M50B family.</text>
</comment>
<evidence type="ECO:0000256" key="5">
    <source>
        <dbReference type="ARBA" id="ARBA00022670"/>
    </source>
</evidence>
<evidence type="ECO:0000313" key="15">
    <source>
        <dbReference type="EMBL" id="SFZ78901.1"/>
    </source>
</evidence>
<evidence type="ECO:0000259" key="14">
    <source>
        <dbReference type="Pfam" id="PF02163"/>
    </source>
</evidence>
<comment type="subcellular location">
    <subcellularLocation>
        <location evidence="2">Cell membrane</location>
        <topology evidence="2">Multi-pass membrane protein</topology>
    </subcellularLocation>
</comment>
<keyword evidence="4" id="KW-1003">Cell membrane</keyword>
<evidence type="ECO:0000256" key="4">
    <source>
        <dbReference type="ARBA" id="ARBA00022475"/>
    </source>
</evidence>
<evidence type="ECO:0000256" key="9">
    <source>
        <dbReference type="ARBA" id="ARBA00022833"/>
    </source>
</evidence>
<feature type="domain" description="Peptidase M50" evidence="14">
    <location>
        <begin position="128"/>
        <end position="189"/>
    </location>
</feature>
<evidence type="ECO:0000313" key="16">
    <source>
        <dbReference type="Proteomes" id="UP000186513"/>
    </source>
</evidence>
<evidence type="ECO:0000256" key="2">
    <source>
        <dbReference type="ARBA" id="ARBA00004651"/>
    </source>
</evidence>
<accession>A0A1K2HQC8</accession>
<sequence length="213" mass="23162">MDDWNLIQKIAIYALPVLLAITVHEAAHGYAARHFGDRTAEMLGRLTLNPLKHIDPIGTVLIPAIALVLGGFLFGWAKPVPVETRNLRQPKRDMLWVAAAGPAANLLMAIGWVLMLKLAAGFEGSSYQAPLNFMAQAGIHINVILLVLNLLPLPPLDGGRILLSLLPNRAAHTLAQVEPYAMFILIGLMVTGLLAVIMQPLLRATFGMLAWLF</sequence>
<feature type="transmembrane region" description="Helical" evidence="13">
    <location>
        <begin position="53"/>
        <end position="74"/>
    </location>
</feature>
<dbReference type="RefSeq" id="WP_072429739.1">
    <property type="nucleotide sequence ID" value="NZ_FPKR01000014.1"/>
</dbReference>
<feature type="transmembrane region" description="Helical" evidence="13">
    <location>
        <begin position="131"/>
        <end position="151"/>
    </location>
</feature>
<name>A0A1K2HQC8_9NEIS</name>
<feature type="transmembrane region" description="Helical" evidence="13">
    <location>
        <begin position="180"/>
        <end position="202"/>
    </location>
</feature>
<evidence type="ECO:0000256" key="6">
    <source>
        <dbReference type="ARBA" id="ARBA00022692"/>
    </source>
</evidence>
<keyword evidence="12 13" id="KW-0472">Membrane</keyword>
<dbReference type="PANTHER" id="PTHR35864:SF1">
    <property type="entry name" value="ZINC METALLOPROTEASE YWHC-RELATED"/>
    <property type="match status" value="1"/>
</dbReference>
<dbReference type="InterPro" id="IPR008915">
    <property type="entry name" value="Peptidase_M50"/>
</dbReference>
<dbReference type="GO" id="GO:0006508">
    <property type="term" value="P:proteolysis"/>
    <property type="evidence" value="ECO:0007669"/>
    <property type="project" value="UniProtKB-KW"/>
</dbReference>
<keyword evidence="5 15" id="KW-0645">Protease</keyword>
<keyword evidence="11" id="KW-0482">Metalloprotease</keyword>
<organism evidence="15 16">
    <name type="scientific">Chitinimonas taiwanensis DSM 18899</name>
    <dbReference type="NCBI Taxonomy" id="1121279"/>
    <lineage>
        <taxon>Bacteria</taxon>
        <taxon>Pseudomonadati</taxon>
        <taxon>Pseudomonadota</taxon>
        <taxon>Betaproteobacteria</taxon>
        <taxon>Neisseriales</taxon>
        <taxon>Chitinibacteraceae</taxon>
        <taxon>Chitinimonas</taxon>
    </lineage>
</organism>
<keyword evidence="8" id="KW-0378">Hydrolase</keyword>
<dbReference type="GO" id="GO:0008237">
    <property type="term" value="F:metallopeptidase activity"/>
    <property type="evidence" value="ECO:0007669"/>
    <property type="project" value="UniProtKB-KW"/>
</dbReference>
<dbReference type="STRING" id="1121279.SAMN02745887_03250"/>
<evidence type="ECO:0000256" key="8">
    <source>
        <dbReference type="ARBA" id="ARBA00022801"/>
    </source>
</evidence>
<evidence type="ECO:0000256" key="13">
    <source>
        <dbReference type="SAM" id="Phobius"/>
    </source>
</evidence>
<feature type="domain" description="Peptidase M50" evidence="14">
    <location>
        <begin position="14"/>
        <end position="116"/>
    </location>
</feature>
<dbReference type="Pfam" id="PF02163">
    <property type="entry name" value="Peptidase_M50"/>
    <property type="match status" value="2"/>
</dbReference>
<dbReference type="Proteomes" id="UP000186513">
    <property type="component" value="Unassembled WGS sequence"/>
</dbReference>
<keyword evidence="7" id="KW-0479">Metal-binding</keyword>
<dbReference type="EMBL" id="FPKR01000014">
    <property type="protein sequence ID" value="SFZ78901.1"/>
    <property type="molecule type" value="Genomic_DNA"/>
</dbReference>